<evidence type="ECO:0008006" key="5">
    <source>
        <dbReference type="Google" id="ProtNLM"/>
    </source>
</evidence>
<dbReference type="Proteomes" id="UP001228113">
    <property type="component" value="Chromosome"/>
</dbReference>
<feature type="chain" id="PRO_5041447523" description="OmpL-like beta-barrel porin-2" evidence="2">
    <location>
        <begin position="22"/>
        <end position="463"/>
    </location>
</feature>
<dbReference type="Pfam" id="PF07642">
    <property type="entry name" value="BBP2"/>
    <property type="match status" value="1"/>
</dbReference>
<dbReference type="InterPro" id="IPR011486">
    <property type="entry name" value="BBP2"/>
</dbReference>
<evidence type="ECO:0000256" key="1">
    <source>
        <dbReference type="SAM" id="MobiDB-lite"/>
    </source>
</evidence>
<sequence>MRTLFLLVLGVGLAVPAFPQGAPDKGGPAAAGLSSPPGPGAAPLQAEPFAFADFTWLNGTSRQTDSLLDTKYFTGEFRADLNFVYDFNHPQDHTLTGSSELGRTNEVHVQQLAVGGDFHWNHVRGRLLTQFGLYATMTPRNDASTAKGQWNTGDAYRYVSEAYGGYHWDALHGVNLDAGIFMSYIGLFSYYNFDNWAYQPSYVSSNTPWFFNGLRLQVFPSDRLKLELWLTNGWQSYNMFNNTPGVGASLTWRPTADLAIISNNYILGADTLGNRKRTRRHTDNSIQWKYYDRPSAPLDKMALSFTFDFGDEQGGGASRSGAPDAPKQYFAGWMLYQRFWFAHDRHAITLGGGAISNPGRYLVLMPPINGATATSGTPYFTQNPGDPYHAWDGSVTYDYLPNPFITFRGEFNRRGASVPYFAGSGGVTPPGGNQGAPGSTVPGWAPDLRKTESRLTLAMLVKF</sequence>
<dbReference type="KEGG" id="msea:METESE_20450"/>
<reference evidence="3" key="1">
    <citation type="journal article" date="2023" name="Int. J. Syst. Evol. Microbiol.">
        <title>Mesoterricola silvestris gen. nov., sp. nov., Mesoterricola sediminis sp. nov., Geothrix oryzae sp. nov., Geothrix edaphica sp. nov., Geothrix rubra sp. nov., and Geothrix limicola sp. nov., six novel members of Acidobacteriota isolated from soils.</title>
        <authorList>
            <person name="Itoh H."/>
            <person name="Sugisawa Y."/>
            <person name="Mise K."/>
            <person name="Xu Z."/>
            <person name="Kuniyasu M."/>
            <person name="Ushijima N."/>
            <person name="Kawano K."/>
            <person name="Kobayashi E."/>
            <person name="Shiratori Y."/>
            <person name="Masuda Y."/>
            <person name="Senoo K."/>
        </authorList>
    </citation>
    <scope>NUCLEOTIDE SEQUENCE</scope>
    <source>
        <strain evidence="3">W786</strain>
    </source>
</reference>
<name>A0AA48GZV5_9BACT</name>
<dbReference type="AlphaFoldDB" id="A0AA48GZV5"/>
<protein>
    <recommendedName>
        <fullName evidence="5">OmpL-like beta-barrel porin-2</fullName>
    </recommendedName>
</protein>
<evidence type="ECO:0000313" key="3">
    <source>
        <dbReference type="EMBL" id="BDU77087.1"/>
    </source>
</evidence>
<organism evidence="3 4">
    <name type="scientific">Mesoterricola sediminis</name>
    <dbReference type="NCBI Taxonomy" id="2927980"/>
    <lineage>
        <taxon>Bacteria</taxon>
        <taxon>Pseudomonadati</taxon>
        <taxon>Acidobacteriota</taxon>
        <taxon>Holophagae</taxon>
        <taxon>Holophagales</taxon>
        <taxon>Holophagaceae</taxon>
        <taxon>Mesoterricola</taxon>
    </lineage>
</organism>
<feature type="signal peptide" evidence="2">
    <location>
        <begin position="1"/>
        <end position="21"/>
    </location>
</feature>
<evidence type="ECO:0000256" key="2">
    <source>
        <dbReference type="SAM" id="SignalP"/>
    </source>
</evidence>
<evidence type="ECO:0000313" key="4">
    <source>
        <dbReference type="Proteomes" id="UP001228113"/>
    </source>
</evidence>
<dbReference type="EMBL" id="AP027081">
    <property type="protein sequence ID" value="BDU77087.1"/>
    <property type="molecule type" value="Genomic_DNA"/>
</dbReference>
<proteinExistence type="predicted"/>
<accession>A0AA48GZV5</accession>
<keyword evidence="4" id="KW-1185">Reference proteome</keyword>
<keyword evidence="2" id="KW-0732">Signal</keyword>
<feature type="region of interest" description="Disordered" evidence="1">
    <location>
        <begin position="427"/>
        <end position="446"/>
    </location>
</feature>
<gene>
    <name evidence="3" type="ORF">METESE_20450</name>
</gene>